<dbReference type="OrthoDB" id="5279008at2759"/>
<organism evidence="1">
    <name type="scientific">Fusarium oxysporum f. sp. vasinfectum 25433</name>
    <dbReference type="NCBI Taxonomy" id="1089449"/>
    <lineage>
        <taxon>Eukaryota</taxon>
        <taxon>Fungi</taxon>
        <taxon>Dikarya</taxon>
        <taxon>Ascomycota</taxon>
        <taxon>Pezizomycotina</taxon>
        <taxon>Sordariomycetes</taxon>
        <taxon>Hypocreomycetidae</taxon>
        <taxon>Hypocreales</taxon>
        <taxon>Nectriaceae</taxon>
        <taxon>Fusarium</taxon>
        <taxon>Fusarium oxysporum species complex</taxon>
    </lineage>
</organism>
<protein>
    <recommendedName>
        <fullName evidence="2">F-box domain-containing protein</fullName>
    </recommendedName>
</protein>
<evidence type="ECO:0000313" key="1">
    <source>
        <dbReference type="EMBL" id="EXM14202.1"/>
    </source>
</evidence>
<gene>
    <name evidence="1" type="ORF">FOTG_17378</name>
</gene>
<dbReference type="Proteomes" id="UP000030701">
    <property type="component" value="Unassembled WGS sequence"/>
</dbReference>
<name>X0KZH7_FUSOX</name>
<sequence length="332" mass="38214">MIEKSNLDGLFEISKHQQLASCIQELHIHTFHILPLEELDQATLSYIPDKERYRKRYEQQQNLITDTLNRKRLYEAISQFESCRKIVFDGSNPSWNPSYRRLSCGIPFARSRKSSSARTKFIRRILLDLLTAVATSKIQIEDLTVHVGYMDEAYCLKLSHLPYLTKPITSLRRVQLAVDPTFQKNKLQNFLSAFPELTDFELEAYRGPCCDRIAGALSGLYIPKLRKLTLITVSCTVSELENFVIGHKKTLQDIEFIYVELPDEQSWHRVFQTIRDNIAVASFTMSDCANLDMPEPTNVTELINITNSTGWDSISTNSTEWDSISTNSTEWD</sequence>
<dbReference type="EMBL" id="JH658077">
    <property type="protein sequence ID" value="EXM14202.1"/>
    <property type="molecule type" value="Genomic_DNA"/>
</dbReference>
<reference evidence="1" key="2">
    <citation type="submission" date="2012-05" db="EMBL/GenBank/DDBJ databases">
        <title>The Genome Annotation of Fusarium oxysporum Cotton.</title>
        <authorList>
            <consortium name="The Broad Institute Genomics Platform"/>
            <person name="Ma L.-J."/>
            <person name="Corby-Kistler H."/>
            <person name="Broz K."/>
            <person name="Gale L.R."/>
            <person name="Jonkers W."/>
            <person name="O'Donnell K."/>
            <person name="Ploetz R."/>
            <person name="Steinberg C."/>
            <person name="Schwartz D.C."/>
            <person name="VanEtten H."/>
            <person name="Zhou S."/>
            <person name="Young S.K."/>
            <person name="Zeng Q."/>
            <person name="Gargeya S."/>
            <person name="Fitzgerald M."/>
            <person name="Abouelleil A."/>
            <person name="Alvarado L."/>
            <person name="Chapman S.B."/>
            <person name="Gainer-Dewar J."/>
            <person name="Goldberg J."/>
            <person name="Griggs A."/>
            <person name="Gujja S."/>
            <person name="Hansen M."/>
            <person name="Howarth C."/>
            <person name="Imamovic A."/>
            <person name="Ireland A."/>
            <person name="Larimer J."/>
            <person name="McCowan C."/>
            <person name="Murphy C."/>
            <person name="Pearson M."/>
            <person name="Poon T.W."/>
            <person name="Priest M."/>
            <person name="Roberts A."/>
            <person name="Saif S."/>
            <person name="Shea T."/>
            <person name="Sykes S."/>
            <person name="Wortman J."/>
            <person name="Nusbaum C."/>
            <person name="Birren B."/>
        </authorList>
    </citation>
    <scope>NUCLEOTIDE SEQUENCE</scope>
    <source>
        <strain evidence="1">25433</strain>
    </source>
</reference>
<proteinExistence type="predicted"/>
<reference evidence="1" key="1">
    <citation type="submission" date="2011-11" db="EMBL/GenBank/DDBJ databases">
        <title>The Genome Sequence of Fusarium oxysporum Cotton.</title>
        <authorList>
            <consortium name="The Broad Institute Genome Sequencing Platform"/>
            <person name="Ma L.-J."/>
            <person name="Gale L.R."/>
            <person name="Schwartz D.C."/>
            <person name="Zhou S."/>
            <person name="Corby-Kistler H."/>
            <person name="Young S.K."/>
            <person name="Zeng Q."/>
            <person name="Gargeya S."/>
            <person name="Fitzgerald M."/>
            <person name="Haas B."/>
            <person name="Abouelleil A."/>
            <person name="Alvarado L."/>
            <person name="Arachchi H.M."/>
            <person name="Berlin A."/>
            <person name="Brown A."/>
            <person name="Chapman S.B."/>
            <person name="Chen Z."/>
            <person name="Dunbar C."/>
            <person name="Freedman E."/>
            <person name="Gearin G."/>
            <person name="Goldberg J."/>
            <person name="Griggs A."/>
            <person name="Gujja S."/>
            <person name="Heiman D."/>
            <person name="Howarth C."/>
            <person name="Larson L."/>
            <person name="Lui A."/>
            <person name="MacDonald P.J.P."/>
            <person name="Montmayeur A."/>
            <person name="Murphy C."/>
            <person name="Neiman D."/>
            <person name="Pearson M."/>
            <person name="Priest M."/>
            <person name="Roberts A."/>
            <person name="Saif S."/>
            <person name="Shea T."/>
            <person name="Shenoy N."/>
            <person name="Sisk P."/>
            <person name="Stolte C."/>
            <person name="Sykes S."/>
            <person name="Wortman J."/>
            <person name="Nusbaum C."/>
            <person name="Birren B."/>
        </authorList>
    </citation>
    <scope>NUCLEOTIDE SEQUENCE [LARGE SCALE GENOMIC DNA]</scope>
    <source>
        <strain evidence="1">25433</strain>
    </source>
</reference>
<dbReference type="AlphaFoldDB" id="X0KZH7"/>
<dbReference type="HOGENOM" id="CLU_819011_0_0_1"/>
<accession>X0KZH7</accession>
<evidence type="ECO:0008006" key="2">
    <source>
        <dbReference type="Google" id="ProtNLM"/>
    </source>
</evidence>